<dbReference type="GeneID" id="23844509"/>
<dbReference type="InterPro" id="IPR018669">
    <property type="entry name" value="Toxin_HigB"/>
</dbReference>
<dbReference type="Proteomes" id="UP000183569">
    <property type="component" value="Unassembled WGS sequence"/>
</dbReference>
<dbReference type="GO" id="GO:0110001">
    <property type="term" value="C:toxin-antitoxin complex"/>
    <property type="evidence" value="ECO:0007669"/>
    <property type="project" value="InterPro"/>
</dbReference>
<reference evidence="1 2" key="1">
    <citation type="submission" date="2016-10" db="EMBL/GenBank/DDBJ databases">
        <authorList>
            <person name="Varghese N."/>
            <person name="Submissions S."/>
        </authorList>
    </citation>
    <scope>NUCLEOTIDE SEQUENCE [LARGE SCALE GENOMIC DNA]</scope>
    <source>
        <strain evidence="1 2">CGMCC 1.12102</strain>
    </source>
</reference>
<name>A0A1G4Z0Q6_9ENTR</name>
<dbReference type="GO" id="GO:0003723">
    <property type="term" value="F:RNA binding"/>
    <property type="evidence" value="ECO:0007669"/>
    <property type="project" value="InterPro"/>
</dbReference>
<accession>A0A1G4Z0Q6</accession>
<organism evidence="1 2">
    <name type="scientific">Kosakonia sacchari</name>
    <dbReference type="NCBI Taxonomy" id="1158459"/>
    <lineage>
        <taxon>Bacteria</taxon>
        <taxon>Pseudomonadati</taxon>
        <taxon>Pseudomonadota</taxon>
        <taxon>Gammaproteobacteria</taxon>
        <taxon>Enterobacterales</taxon>
        <taxon>Enterobacteriaceae</taxon>
        <taxon>Kosakonia</taxon>
    </lineage>
</organism>
<gene>
    <name evidence="1" type="ORF">SAMN02927897_03784</name>
</gene>
<proteinExistence type="predicted"/>
<dbReference type="RefSeq" id="WP_017459412.1">
    <property type="nucleotide sequence ID" value="NZ_FMUI01000013.1"/>
</dbReference>
<dbReference type="GO" id="GO:0004519">
    <property type="term" value="F:endonuclease activity"/>
    <property type="evidence" value="ECO:0007669"/>
    <property type="project" value="InterPro"/>
</dbReference>
<evidence type="ECO:0000313" key="2">
    <source>
        <dbReference type="Proteomes" id="UP000183569"/>
    </source>
</evidence>
<dbReference type="Pfam" id="PF09907">
    <property type="entry name" value="HigB_toxin"/>
    <property type="match status" value="1"/>
</dbReference>
<protein>
    <submittedName>
        <fullName evidence="1">mRNA interferase HigB</fullName>
    </submittedName>
</protein>
<evidence type="ECO:0000313" key="1">
    <source>
        <dbReference type="EMBL" id="SCX59280.1"/>
    </source>
</evidence>
<dbReference type="EMBL" id="FMUI01000013">
    <property type="protein sequence ID" value="SCX59280.1"/>
    <property type="molecule type" value="Genomic_DNA"/>
</dbReference>
<comment type="caution">
    <text evidence="1">The sequence shown here is derived from an EMBL/GenBank/DDBJ whole genome shotgun (WGS) entry which is preliminary data.</text>
</comment>
<dbReference type="AlphaFoldDB" id="A0A1G4Z0Q6"/>
<sequence length="103" mass="12416">MHVISRRPFDNAAKDFPNHTLALDAVYKILKSTVYKNPDELREEFPSLDKMKYRDKWWVINVGGNHLRVLFFADFELAKIFVKHIVPHDEYDKLIRHYRETKE</sequence>